<proteinExistence type="predicted"/>
<sequence length="395" mass="41351">MKRLLVVTAILSTLFLSLAFIPAAAAEENDSEVERELTEKVEEGLDAIDFSELEEWAKTYGDSDTFSDGVKKLVENVLNGNAVVGFEEFSKTALDALTGGIVSCIPAFAAIFAIAVMMSMMQGLSSGFLRDNTREIVHFACYAAIIVILSVRITAIVLSVSEIVEGMSKLMQCVFPVLLTLMTALGSVSAAGVYNPLMATLSTGIGTVISSIVLPCFIATVVLSVAGNMSNGIKLGRLSKFFKSAATFVLAGVFSFFAAFLTVQGLGGGIADSISLKTAKFAVQSYIPILGGYLSDGMDLAMAGIVLIKNSLGIVSVMLLFSAVAVPVIETAVFTLGLKLVAGLCEPVCSDKRISDLLYGVSKNTGLLTAAIAGMAFMFIITVMLVISTANAGVI</sequence>
<keyword evidence="1" id="KW-0812">Transmembrane</keyword>
<protein>
    <submittedName>
        <fullName evidence="3">Stage III sporulation protein AE</fullName>
    </submittedName>
</protein>
<dbReference type="AlphaFoldDB" id="A0A9D1MKH6"/>
<keyword evidence="1" id="KW-1133">Transmembrane helix</keyword>
<feature type="transmembrane region" description="Helical" evidence="1">
    <location>
        <begin position="139"/>
        <end position="161"/>
    </location>
</feature>
<evidence type="ECO:0000256" key="1">
    <source>
        <dbReference type="SAM" id="Phobius"/>
    </source>
</evidence>
<feature type="transmembrane region" description="Helical" evidence="1">
    <location>
        <begin position="366"/>
        <end position="387"/>
    </location>
</feature>
<evidence type="ECO:0000313" key="4">
    <source>
        <dbReference type="Proteomes" id="UP000824145"/>
    </source>
</evidence>
<feature type="chain" id="PRO_5039126611" evidence="2">
    <location>
        <begin position="26"/>
        <end position="395"/>
    </location>
</feature>
<dbReference type="Pfam" id="PF09546">
    <property type="entry name" value="Spore_III_AE"/>
    <property type="match status" value="1"/>
</dbReference>
<keyword evidence="1" id="KW-0472">Membrane</keyword>
<feature type="transmembrane region" description="Helical" evidence="1">
    <location>
        <begin position="96"/>
        <end position="118"/>
    </location>
</feature>
<accession>A0A9D1MKH6</accession>
<dbReference type="EMBL" id="DVNJ01000001">
    <property type="protein sequence ID" value="HIU62155.1"/>
    <property type="molecule type" value="Genomic_DNA"/>
</dbReference>
<feature type="transmembrane region" description="Helical" evidence="1">
    <location>
        <begin position="286"/>
        <end position="308"/>
    </location>
</feature>
<dbReference type="InterPro" id="IPR014194">
    <property type="entry name" value="Spore_III_AE"/>
</dbReference>
<organism evidence="3 4">
    <name type="scientific">Candidatus Caccalectryoclostridium excrementigallinarum</name>
    <dbReference type="NCBI Taxonomy" id="2840710"/>
    <lineage>
        <taxon>Bacteria</taxon>
        <taxon>Bacillati</taxon>
        <taxon>Bacillota</taxon>
        <taxon>Clostridia</taxon>
        <taxon>Christensenellales</taxon>
        <taxon>Christensenellaceae</taxon>
        <taxon>Christensenellaceae incertae sedis</taxon>
        <taxon>Candidatus Caccalectryoclostridium</taxon>
    </lineage>
</organism>
<feature type="transmembrane region" description="Helical" evidence="1">
    <location>
        <begin position="173"/>
        <end position="194"/>
    </location>
</feature>
<reference evidence="3" key="1">
    <citation type="submission" date="2020-10" db="EMBL/GenBank/DDBJ databases">
        <authorList>
            <person name="Gilroy R."/>
        </authorList>
    </citation>
    <scope>NUCLEOTIDE SEQUENCE</scope>
    <source>
        <strain evidence="3">9366</strain>
    </source>
</reference>
<feature type="signal peptide" evidence="2">
    <location>
        <begin position="1"/>
        <end position="25"/>
    </location>
</feature>
<evidence type="ECO:0000256" key="2">
    <source>
        <dbReference type="SAM" id="SignalP"/>
    </source>
</evidence>
<comment type="caution">
    <text evidence="3">The sequence shown here is derived from an EMBL/GenBank/DDBJ whole genome shotgun (WGS) entry which is preliminary data.</text>
</comment>
<keyword evidence="2" id="KW-0732">Signal</keyword>
<name>A0A9D1MKH6_9FIRM</name>
<feature type="transmembrane region" description="Helical" evidence="1">
    <location>
        <begin position="201"/>
        <end position="225"/>
    </location>
</feature>
<gene>
    <name evidence="3" type="ORF">IAB07_00105</name>
</gene>
<feature type="transmembrane region" description="Helical" evidence="1">
    <location>
        <begin position="314"/>
        <end position="345"/>
    </location>
</feature>
<reference evidence="3" key="2">
    <citation type="journal article" date="2021" name="PeerJ">
        <title>Extensive microbial diversity within the chicken gut microbiome revealed by metagenomics and culture.</title>
        <authorList>
            <person name="Gilroy R."/>
            <person name="Ravi A."/>
            <person name="Getino M."/>
            <person name="Pursley I."/>
            <person name="Horton D.L."/>
            <person name="Alikhan N.F."/>
            <person name="Baker D."/>
            <person name="Gharbi K."/>
            <person name="Hall N."/>
            <person name="Watson M."/>
            <person name="Adriaenssens E.M."/>
            <person name="Foster-Nyarko E."/>
            <person name="Jarju S."/>
            <person name="Secka A."/>
            <person name="Antonio M."/>
            <person name="Oren A."/>
            <person name="Chaudhuri R.R."/>
            <person name="La Ragione R."/>
            <person name="Hildebrand F."/>
            <person name="Pallen M.J."/>
        </authorList>
    </citation>
    <scope>NUCLEOTIDE SEQUENCE</scope>
    <source>
        <strain evidence="3">9366</strain>
    </source>
</reference>
<feature type="transmembrane region" description="Helical" evidence="1">
    <location>
        <begin position="245"/>
        <end position="266"/>
    </location>
</feature>
<evidence type="ECO:0000313" key="3">
    <source>
        <dbReference type="EMBL" id="HIU62155.1"/>
    </source>
</evidence>
<dbReference type="Proteomes" id="UP000824145">
    <property type="component" value="Unassembled WGS sequence"/>
</dbReference>